<evidence type="ECO:0000259" key="2">
    <source>
        <dbReference type="Pfam" id="PF18962"/>
    </source>
</evidence>
<protein>
    <recommendedName>
        <fullName evidence="2">Secretion system C-terminal sorting domain-containing protein</fullName>
    </recommendedName>
</protein>
<accession>A0A8J2XS17</accession>
<dbReference type="InterPro" id="IPR013783">
    <property type="entry name" value="Ig-like_fold"/>
</dbReference>
<dbReference type="Pfam" id="PF18962">
    <property type="entry name" value="Por_Secre_tail"/>
    <property type="match status" value="1"/>
</dbReference>
<dbReference type="Gene3D" id="2.60.40.10">
    <property type="entry name" value="Immunoglobulins"/>
    <property type="match status" value="1"/>
</dbReference>
<feature type="chain" id="PRO_5035198742" description="Secretion system C-terminal sorting domain-containing protein" evidence="1">
    <location>
        <begin position="24"/>
        <end position="462"/>
    </location>
</feature>
<comment type="caution">
    <text evidence="3">The sequence shown here is derived from an EMBL/GenBank/DDBJ whole genome shotgun (WGS) entry which is preliminary data.</text>
</comment>
<feature type="signal peptide" evidence="1">
    <location>
        <begin position="1"/>
        <end position="23"/>
    </location>
</feature>
<dbReference type="InterPro" id="IPR026444">
    <property type="entry name" value="Secre_tail"/>
</dbReference>
<reference evidence="3" key="2">
    <citation type="submission" date="2020-09" db="EMBL/GenBank/DDBJ databases">
        <authorList>
            <person name="Sun Q."/>
            <person name="Zhou Y."/>
        </authorList>
    </citation>
    <scope>NUCLEOTIDE SEQUENCE</scope>
    <source>
        <strain evidence="3">CGMCC 1.15448</strain>
    </source>
</reference>
<keyword evidence="4" id="KW-1185">Reference proteome</keyword>
<dbReference type="NCBIfam" id="TIGR04183">
    <property type="entry name" value="Por_Secre_tail"/>
    <property type="match status" value="1"/>
</dbReference>
<name>A0A8J2XS17_9BACT</name>
<reference evidence="3" key="1">
    <citation type="journal article" date="2014" name="Int. J. Syst. Evol. Microbiol.">
        <title>Complete genome sequence of Corynebacterium casei LMG S-19264T (=DSM 44701T), isolated from a smear-ripened cheese.</title>
        <authorList>
            <consortium name="US DOE Joint Genome Institute (JGI-PGF)"/>
            <person name="Walter F."/>
            <person name="Albersmeier A."/>
            <person name="Kalinowski J."/>
            <person name="Ruckert C."/>
        </authorList>
    </citation>
    <scope>NUCLEOTIDE SEQUENCE</scope>
    <source>
        <strain evidence="3">CGMCC 1.15448</strain>
    </source>
</reference>
<dbReference type="SUPFAM" id="SSF101898">
    <property type="entry name" value="NHL repeat"/>
    <property type="match status" value="1"/>
</dbReference>
<dbReference type="AlphaFoldDB" id="A0A8J2XS17"/>
<keyword evidence="1" id="KW-0732">Signal</keyword>
<organism evidence="3 4">
    <name type="scientific">Puia dinghuensis</name>
    <dbReference type="NCBI Taxonomy" id="1792502"/>
    <lineage>
        <taxon>Bacteria</taxon>
        <taxon>Pseudomonadati</taxon>
        <taxon>Bacteroidota</taxon>
        <taxon>Chitinophagia</taxon>
        <taxon>Chitinophagales</taxon>
        <taxon>Chitinophagaceae</taxon>
        <taxon>Puia</taxon>
    </lineage>
</organism>
<evidence type="ECO:0000256" key="1">
    <source>
        <dbReference type="SAM" id="SignalP"/>
    </source>
</evidence>
<dbReference type="RefSeq" id="WP_188929846.1">
    <property type="nucleotide sequence ID" value="NZ_BMJC01000001.1"/>
</dbReference>
<feature type="domain" description="Secretion system C-terminal sorting" evidence="2">
    <location>
        <begin position="389"/>
        <end position="458"/>
    </location>
</feature>
<evidence type="ECO:0000313" key="3">
    <source>
        <dbReference type="EMBL" id="GGA91606.1"/>
    </source>
</evidence>
<evidence type="ECO:0000313" key="4">
    <source>
        <dbReference type="Proteomes" id="UP000607559"/>
    </source>
</evidence>
<dbReference type="EMBL" id="BMJC01000001">
    <property type="protein sequence ID" value="GGA91606.1"/>
    <property type="molecule type" value="Genomic_DNA"/>
</dbReference>
<gene>
    <name evidence="3" type="ORF">GCM10011511_13710</name>
</gene>
<dbReference type="Proteomes" id="UP000607559">
    <property type="component" value="Unassembled WGS sequence"/>
</dbReference>
<sequence>MKKIYSLLILTLCSLSFSGVMMAQVCSSPGTTIYGLTNAGAIYPISTSNANVGAKVNTAAYSNPAPSGANAIGYNNINGQFYYFKRSPSSGTQQFVSYDPTLNVYNYLTSCPTANNVNSGCVTFNGLGYYCLDVMGGLFYYNIAGNSWTQVTTTMMDQNNANVTAIIQSQSSGDIAEDGLGNLWMCTSSSSQYGLYEIKAAVPTTVTATVNVIKVVAPGTLTPTGTSFAGVAFGTNGAMYLSTSADNRLYMMNANYSLSYIGTFNVGNVGADLTSCNFPIALLPVTWHSFSALLQSDGDVSLNWIVSTQVNNKGFGVEYSQDGATWTELAFIDGAGNEEQDASYSYIHHSPAAGKNFYRIRQVDNNGLASYSAIKTIDIQQSNVLVSCWPNPAKDQIQIRTTKSSMQGASVRIFDRSGKLIIQSVWASEFCSINISSLPAGIYLIHIQSVEGEMYNTKVLKQ</sequence>
<proteinExistence type="predicted"/>